<keyword evidence="4" id="KW-0963">Cytoplasm</keyword>
<dbReference type="GO" id="GO:0016504">
    <property type="term" value="F:peptidase activator activity"/>
    <property type="evidence" value="ECO:0007669"/>
    <property type="project" value="InterPro"/>
</dbReference>
<feature type="domain" description="Proteasome activator complex subunit 4 C-terminal" evidence="9">
    <location>
        <begin position="1744"/>
        <end position="1828"/>
    </location>
</feature>
<sequence length="1828" mass="213293">MDEEVNGRYEKLGFKPQKENVYNKFLPYGEELDEESTKLFADIKTNLIKSVLAREMRPGCALWTSRLNKYIKIYGMKFSKEDHIALIKLFYELVTIPDLEPTRINKCATTLVQLLKKKYLLTRDELQLEWRPLYDLCIRVMEKSKTDIGMYRYFATFENTIFNVIRAARVYFPASSTQEILDEFRPKLCPFNSSDISNTIQYLQLFLPYCVKPEEADISYKLWFDEFMTLWDVCHNACTWENHMMWIMSGLARFQMGYIDWEPYIPNMFVRFQRTLQLPVTFRQRQLGKQHKIDISTMAIWIVCALNNKSDTAFFNLEKLMQSLESYYYPANTGRWTPKLRELLRQLSYYFVQRIHCERYKTPSWEFNVPDHYKLSDENIDRFVNILKPCVEQAMFSRIGSQDTSLALQYLASLRPNIIIPMTLAKLYSSMYSLTEPHKLTSSMMGVIAVGRYMVQGSRNNFPEGPTHVVPLLMELLPGIDPNDIRKSYVTFNFIVQFVTMIPLINSSDACNYHELTEEEHTICEATAGFEDFVLQFFDRICMWVESSSLDFVRLEQMTNNNNVKNRSDSIMESAVGSVVGNVLNQCSPEIFKSALKKIYNFVTNKIMEVQISGKMLAVCCHCFARVNPKETLKLFVPYLCDTIEQLLNENPNIEKEEHIDDELLYNILILSEVVDGRSELINYMDRITNILDKILHVACLKASHLASRMLQVIMSSLTSIQPKEVRSSPTDYSTPVKDFLSIREWGKAQNVKDLKISWYVPEKREVNEVQKLLTKYLVPELDKLDGYSRGDITLTRQELTQTLSIIISILSCQPLLPMWEEPAVQLVESVLDPWAFNLTVSGSEIVQMPDGRNVRKVIVDTLHRVQNKLLEVNEGDTQSIQNIVNIYNIILFNKTRGQDFEFHWKTFHMAKKLLEDRLHQKKLHLRHFLIDRVMLQQEFRIESRNCSFTETHRQILLDLFELSVSRYSQVRIAAQNKLFAVVSYFPYSYSVLTEKIKEILQLDSEKHHEKFKGCLYILLGPKNAPIIARHDWEFIREMWPLIVKSMPSEKPSIVNLVSSITDAVHKYFPTIAIKLVIPESTLTAAYNLNKNYPVCDLTSFQHVIDKGEEYLEWKSEKKRLAYEETLESLLDAVEKGNLHWRYHSMTLSFLKDLVHFDIKYNSRIVKFFLEASINESISIRKTAMRVLVFIMIQNKPKFKKIQIDPYKFSKASPSDAIKPGIREDNKWLLYNSKNLPKTREEWEEPRFIHDQYTGYYAWPKKLEVYDSPSKQETATKRMDNLTDIERELYSFFTDESKVDKLIKYLSLEEKKGHDQFNAYRFLTFKNLFKIFEDRLLPIFIPRIVKLVQDKQESNQRCAAELISAIIRGSKHWEFEKVEKLWPTLIPILETAIVNMCSETQTDWALCITMGTESRDPNKYHWLLEFLLDDPLKDPTSFVACSRLHLLSIAISQQSWRNSEMGTRLINYFQPHLSHPFQNIREKISGCLTIIFSKDIVFPNGNLTNGPRIQDFFEKILSEFKTLYNVTLAKPNNVEQNILDDSVDCLNVVESEEERESMIRLFKIVAKFITTNMVRVNFSARPEFFEMLPLAALLQNTEVDEELNNIATNLLVVLAQTMTVKKYIPCAIGAIKKVSECPSWSARSLIAEFLPIFVFYNMATINAQREWVVMIQQIVLELLEDVQPEVRMGAAKVLSGLLHCQFIPEPTELLKNLKVKAKTKLKHKNETRNQKENATNGNNKIRFRHAGILGLCAFINSHPYDVPDFLPDIFEQLRPHLNDPQPIPATIRKTLGDFKRTHHDNWETHKLKFTEEELSLLSDLTVPPSYYV</sequence>
<dbReference type="PANTHER" id="PTHR32170">
    <property type="entry name" value="PROTEASOME ACTIVATOR COMPLEX SUBUNIT 4"/>
    <property type="match status" value="1"/>
</dbReference>
<dbReference type="InterPro" id="IPR055455">
    <property type="entry name" value="HEAT_PSME4"/>
</dbReference>
<evidence type="ECO:0000256" key="1">
    <source>
        <dbReference type="ARBA" id="ARBA00004324"/>
    </source>
</evidence>
<dbReference type="InterPro" id="IPR011989">
    <property type="entry name" value="ARM-like"/>
</dbReference>
<proteinExistence type="inferred from homology"/>
<dbReference type="InterPro" id="IPR032430">
    <property type="entry name" value="Blm10_mid"/>
</dbReference>
<dbReference type="GO" id="GO:0006281">
    <property type="term" value="P:DNA repair"/>
    <property type="evidence" value="ECO:0007669"/>
    <property type="project" value="UniProtKB-KW"/>
</dbReference>
<dbReference type="Pfam" id="PF23096">
    <property type="entry name" value="HEAT_PSME4"/>
    <property type="match status" value="1"/>
</dbReference>
<accession>A0AAV8XVT6</accession>
<evidence type="ECO:0000256" key="5">
    <source>
        <dbReference type="ARBA" id="ARBA00022737"/>
    </source>
</evidence>
<keyword evidence="5" id="KW-0677">Repeat</keyword>
<feature type="domain" description="Proteasome activator Blm10 middle HEAT repeats region" evidence="10">
    <location>
        <begin position="317"/>
        <end position="816"/>
    </location>
</feature>
<dbReference type="Gene3D" id="1.25.10.10">
    <property type="entry name" value="Leucine-rich Repeat Variant"/>
    <property type="match status" value="1"/>
</dbReference>
<keyword evidence="8" id="KW-0539">Nucleus</keyword>
<dbReference type="GO" id="GO:0070628">
    <property type="term" value="F:proteasome binding"/>
    <property type="evidence" value="ECO:0007669"/>
    <property type="project" value="InterPro"/>
</dbReference>
<dbReference type="InterPro" id="IPR021843">
    <property type="entry name" value="PSME4_C"/>
</dbReference>
<comment type="caution">
    <text evidence="12">The sequence shown here is derived from an EMBL/GenBank/DDBJ whole genome shotgun (WGS) entry which is preliminary data.</text>
</comment>
<evidence type="ECO:0000256" key="8">
    <source>
        <dbReference type="ARBA" id="ARBA00023242"/>
    </source>
</evidence>
<evidence type="ECO:0000256" key="4">
    <source>
        <dbReference type="ARBA" id="ARBA00022490"/>
    </source>
</evidence>
<reference evidence="12" key="1">
    <citation type="journal article" date="2023" name="Insect Mol. Biol.">
        <title>Genome sequencing provides insights into the evolution of gene families encoding plant cell wall-degrading enzymes in longhorned beetles.</title>
        <authorList>
            <person name="Shin N.R."/>
            <person name="Okamura Y."/>
            <person name="Kirsch R."/>
            <person name="Pauchet Y."/>
        </authorList>
    </citation>
    <scope>NUCLEOTIDE SEQUENCE</scope>
    <source>
        <strain evidence="12">AMC_N1</strain>
    </source>
</reference>
<keyword evidence="7" id="KW-0234">DNA repair</keyword>
<name>A0AAV8XVT6_9CUCU</name>
<keyword evidence="13" id="KW-1185">Reference proteome</keyword>
<dbReference type="InterPro" id="IPR016024">
    <property type="entry name" value="ARM-type_fold"/>
</dbReference>
<evidence type="ECO:0000313" key="13">
    <source>
        <dbReference type="Proteomes" id="UP001162162"/>
    </source>
</evidence>
<dbReference type="Pfam" id="PF16507">
    <property type="entry name" value="HEAT_PSME4_mid"/>
    <property type="match status" value="1"/>
</dbReference>
<dbReference type="PANTHER" id="PTHR32170:SF3">
    <property type="entry name" value="PROTEASOME ACTIVATOR COMPLEX SUBUNIT 4"/>
    <property type="match status" value="1"/>
</dbReference>
<evidence type="ECO:0008006" key="14">
    <source>
        <dbReference type="Google" id="ProtNLM"/>
    </source>
</evidence>
<feature type="domain" description="Proteasome activator complex subunit 4-like HEAT repeat-like" evidence="11">
    <location>
        <begin position="1164"/>
        <end position="1447"/>
    </location>
</feature>
<comment type="similarity">
    <text evidence="3">Belongs to the BLM10 family.</text>
</comment>
<evidence type="ECO:0000256" key="6">
    <source>
        <dbReference type="ARBA" id="ARBA00022763"/>
    </source>
</evidence>
<evidence type="ECO:0000313" key="12">
    <source>
        <dbReference type="EMBL" id="KAJ8943003.1"/>
    </source>
</evidence>
<evidence type="ECO:0000259" key="9">
    <source>
        <dbReference type="Pfam" id="PF11919"/>
    </source>
</evidence>
<organism evidence="12 13">
    <name type="scientific">Aromia moschata</name>
    <dbReference type="NCBI Taxonomy" id="1265417"/>
    <lineage>
        <taxon>Eukaryota</taxon>
        <taxon>Metazoa</taxon>
        <taxon>Ecdysozoa</taxon>
        <taxon>Arthropoda</taxon>
        <taxon>Hexapoda</taxon>
        <taxon>Insecta</taxon>
        <taxon>Pterygota</taxon>
        <taxon>Neoptera</taxon>
        <taxon>Endopterygota</taxon>
        <taxon>Coleoptera</taxon>
        <taxon>Polyphaga</taxon>
        <taxon>Cucujiformia</taxon>
        <taxon>Chrysomeloidea</taxon>
        <taxon>Cerambycidae</taxon>
        <taxon>Cerambycinae</taxon>
        <taxon>Callichromatini</taxon>
        <taxon>Aromia</taxon>
    </lineage>
</organism>
<evidence type="ECO:0000259" key="11">
    <source>
        <dbReference type="Pfam" id="PF23096"/>
    </source>
</evidence>
<dbReference type="Proteomes" id="UP001162162">
    <property type="component" value="Unassembled WGS sequence"/>
</dbReference>
<protein>
    <recommendedName>
        <fullName evidence="14">Proteasome activator complex subunit 4</fullName>
    </recommendedName>
</protein>
<comment type="subcellular location">
    <subcellularLocation>
        <location evidence="2">Cytoplasm</location>
    </subcellularLocation>
    <subcellularLocation>
        <location evidence="1">Nucleus speckle</location>
    </subcellularLocation>
</comment>
<dbReference type="Pfam" id="PF11919">
    <property type="entry name" value="PSME4_C"/>
    <property type="match status" value="1"/>
</dbReference>
<evidence type="ECO:0000256" key="7">
    <source>
        <dbReference type="ARBA" id="ARBA00023204"/>
    </source>
</evidence>
<evidence type="ECO:0000256" key="3">
    <source>
        <dbReference type="ARBA" id="ARBA00005739"/>
    </source>
</evidence>
<gene>
    <name evidence="12" type="ORF">NQ318_008321</name>
</gene>
<dbReference type="InterPro" id="IPR035309">
    <property type="entry name" value="PSME4"/>
</dbReference>
<dbReference type="GO" id="GO:0016607">
    <property type="term" value="C:nuclear speck"/>
    <property type="evidence" value="ECO:0007669"/>
    <property type="project" value="UniProtKB-SubCell"/>
</dbReference>
<dbReference type="GO" id="GO:0010499">
    <property type="term" value="P:proteasomal ubiquitin-independent protein catabolic process"/>
    <property type="evidence" value="ECO:0007669"/>
    <property type="project" value="TreeGrafter"/>
</dbReference>
<dbReference type="GO" id="GO:0005829">
    <property type="term" value="C:cytosol"/>
    <property type="evidence" value="ECO:0007669"/>
    <property type="project" value="TreeGrafter"/>
</dbReference>
<dbReference type="SUPFAM" id="SSF48371">
    <property type="entry name" value="ARM repeat"/>
    <property type="match status" value="2"/>
</dbReference>
<dbReference type="EMBL" id="JAPWTK010000305">
    <property type="protein sequence ID" value="KAJ8943003.1"/>
    <property type="molecule type" value="Genomic_DNA"/>
</dbReference>
<evidence type="ECO:0000256" key="2">
    <source>
        <dbReference type="ARBA" id="ARBA00004496"/>
    </source>
</evidence>
<keyword evidence="6" id="KW-0227">DNA damage</keyword>
<evidence type="ECO:0000259" key="10">
    <source>
        <dbReference type="Pfam" id="PF16507"/>
    </source>
</evidence>